<dbReference type="RefSeq" id="WP_258567909.1">
    <property type="nucleotide sequence ID" value="NZ_CP092900.1"/>
</dbReference>
<dbReference type="InterPro" id="IPR032675">
    <property type="entry name" value="LRR_dom_sf"/>
</dbReference>
<keyword evidence="2" id="KW-1185">Reference proteome</keyword>
<protein>
    <submittedName>
        <fullName evidence="1">Leucine-rich repeat domain-containing protein</fullName>
    </submittedName>
</protein>
<name>A0ABY5DIL1_9GAMM</name>
<reference evidence="1 2" key="1">
    <citation type="journal article" date="2022" name="Nat. Microbiol.">
        <title>The microbiome of a bacterivorous marine choanoflagellate contains a resource-demanding obligate bacterial associate.</title>
        <authorList>
            <person name="Needham D.M."/>
            <person name="Poirier C."/>
            <person name="Bachy C."/>
            <person name="George E.E."/>
            <person name="Wilken S."/>
            <person name="Yung C.C.M."/>
            <person name="Limardo A.J."/>
            <person name="Morando M."/>
            <person name="Sudek L."/>
            <person name="Malmstrom R.R."/>
            <person name="Keeling P.J."/>
            <person name="Santoro A.E."/>
            <person name="Worden A.Z."/>
        </authorList>
    </citation>
    <scope>NUCLEOTIDE SEQUENCE [LARGE SCALE GENOMIC DNA]</scope>
    <source>
        <strain evidence="1 2">Comchoano-1</strain>
    </source>
</reference>
<proteinExistence type="predicted"/>
<sequence>MPQFTIEEGLLTKCKLAEGEASVDIPDSVTSIGEEALEGCRGLESLCIPGFIALSALQKSFWIWDYEDEEYVAPEASKILPKSGFQLIRGAVSIDLSKKVAQSGNIYAKRFCALLLFIQRRIEVITARSQQLVPHDMPGNTLPHLPPEMWTIIACFYYQEYFPKRDITTTQIGLDEDVLIGSYENQDAAVTSYNTAMDKLKQDWSTRVLHMK</sequence>
<accession>A0ABY5DIL1</accession>
<organism evidence="1 2">
    <name type="scientific">Candidatus Comchoanobacter bicostacola</name>
    <dbReference type="NCBI Taxonomy" id="2919598"/>
    <lineage>
        <taxon>Bacteria</taxon>
        <taxon>Pseudomonadati</taxon>
        <taxon>Pseudomonadota</taxon>
        <taxon>Gammaproteobacteria</taxon>
        <taxon>Candidatus Comchoanobacterales</taxon>
        <taxon>Candidatus Comchoanobacteraceae</taxon>
        <taxon>Candidatus Comchoanobacter</taxon>
    </lineage>
</organism>
<evidence type="ECO:0000313" key="2">
    <source>
        <dbReference type="Proteomes" id="UP001055955"/>
    </source>
</evidence>
<dbReference type="Proteomes" id="UP001055955">
    <property type="component" value="Chromosome"/>
</dbReference>
<evidence type="ECO:0000313" key="1">
    <source>
        <dbReference type="EMBL" id="UTC24125.1"/>
    </source>
</evidence>
<dbReference type="Gene3D" id="3.80.10.10">
    <property type="entry name" value="Ribonuclease Inhibitor"/>
    <property type="match status" value="1"/>
</dbReference>
<dbReference type="EMBL" id="CP092900">
    <property type="protein sequence ID" value="UTC24125.1"/>
    <property type="molecule type" value="Genomic_DNA"/>
</dbReference>
<gene>
    <name evidence="1" type="ORF">MMH89_02655</name>
</gene>